<dbReference type="AlphaFoldDB" id="A0A1F6CIY4"/>
<evidence type="ECO:0000313" key="3">
    <source>
        <dbReference type="Proteomes" id="UP000178606"/>
    </source>
</evidence>
<dbReference type="SUPFAM" id="SSF52402">
    <property type="entry name" value="Adenine nucleotide alpha hydrolases-like"/>
    <property type="match status" value="1"/>
</dbReference>
<gene>
    <name evidence="2" type="ORF">A3F84_26745</name>
</gene>
<dbReference type="Proteomes" id="UP000178606">
    <property type="component" value="Unassembled WGS sequence"/>
</dbReference>
<dbReference type="EMBL" id="MFKF01000239">
    <property type="protein sequence ID" value="OGG49115.1"/>
    <property type="molecule type" value="Genomic_DNA"/>
</dbReference>
<keyword evidence="2" id="KW-0067">ATP-binding</keyword>
<feature type="domain" description="Diphthamide synthase" evidence="1">
    <location>
        <begin position="9"/>
        <end position="216"/>
    </location>
</feature>
<evidence type="ECO:0000259" key="1">
    <source>
        <dbReference type="Pfam" id="PF01902"/>
    </source>
</evidence>
<comment type="caution">
    <text evidence="2">The sequence shown here is derived from an EMBL/GenBank/DDBJ whole genome shotgun (WGS) entry which is preliminary data.</text>
</comment>
<keyword evidence="2" id="KW-0547">Nucleotide-binding</keyword>
<dbReference type="Gene3D" id="3.90.1490.10">
    <property type="entry name" value="putative n-type atp pyrophosphatase, domain 2"/>
    <property type="match status" value="1"/>
</dbReference>
<name>A0A1F6CIY4_HANXR</name>
<organism evidence="2 3">
    <name type="scientific">Handelsmanbacteria sp. (strain RIFCSPLOWO2_12_FULL_64_10)</name>
    <dbReference type="NCBI Taxonomy" id="1817868"/>
    <lineage>
        <taxon>Bacteria</taxon>
        <taxon>Candidatus Handelsmaniibacteriota</taxon>
    </lineage>
</organism>
<reference evidence="2 3" key="1">
    <citation type="journal article" date="2016" name="Nat. Commun.">
        <title>Thousands of microbial genomes shed light on interconnected biogeochemical processes in an aquifer system.</title>
        <authorList>
            <person name="Anantharaman K."/>
            <person name="Brown C.T."/>
            <person name="Hug L.A."/>
            <person name="Sharon I."/>
            <person name="Castelle C.J."/>
            <person name="Probst A.J."/>
            <person name="Thomas B.C."/>
            <person name="Singh A."/>
            <person name="Wilkins M.J."/>
            <person name="Karaoz U."/>
            <person name="Brodie E.L."/>
            <person name="Williams K.H."/>
            <person name="Hubbard S.S."/>
            <person name="Banfield J.F."/>
        </authorList>
    </citation>
    <scope>NUCLEOTIDE SEQUENCE [LARGE SCALE GENOMIC DNA]</scope>
    <source>
        <strain evidence="3">RIFCSPLOWO2_12_FULL_64_10</strain>
    </source>
</reference>
<sequence length="225" mass="24368">MSDRPRALLAWSSGKDSAWALHVLRQRGDAEVVGLLTTVNEVYHRVAMHAVRVDLLRAQAEAAGLPLWEVPIPSPCSNEAYEAAMAGAMGRAKAEGIAAVAFGDLFLEDVRRYREERLQGTGISPLFPVWGMPTDALAREMVGAGLKAYLTCVDPRQLSRDFAGRAFDAALLADLPASVDPCGERGEFHTFACAGPMFRRPVPVRVGETVEREGFVFADLLSAQA</sequence>
<dbReference type="Pfam" id="PF01902">
    <property type="entry name" value="Diphthami_syn_2"/>
    <property type="match status" value="1"/>
</dbReference>
<evidence type="ECO:0000313" key="2">
    <source>
        <dbReference type="EMBL" id="OGG49115.1"/>
    </source>
</evidence>
<dbReference type="Gene3D" id="3.40.50.620">
    <property type="entry name" value="HUPs"/>
    <property type="match status" value="1"/>
</dbReference>
<dbReference type="InterPro" id="IPR014729">
    <property type="entry name" value="Rossmann-like_a/b/a_fold"/>
</dbReference>
<proteinExistence type="predicted"/>
<dbReference type="GO" id="GO:0005524">
    <property type="term" value="F:ATP binding"/>
    <property type="evidence" value="ECO:0007669"/>
    <property type="project" value="UniProtKB-KW"/>
</dbReference>
<accession>A0A1F6CIY4</accession>
<dbReference type="InterPro" id="IPR002761">
    <property type="entry name" value="Diphthami_syn_dom"/>
</dbReference>
<protein>
    <submittedName>
        <fullName evidence="2">ATP-binding protein</fullName>
    </submittedName>
</protein>